<accession>A0A7X2RQ41</accession>
<protein>
    <recommendedName>
        <fullName evidence="4">Type III secretion effector protein</fullName>
    </recommendedName>
</protein>
<sequence length="235" mass="25735">MVIDSSATRGRHGAMGEVDTQPVQGPPVTSTGNSDASKVPPQDYGRARAVMSGRSLLLARADETVLHHRELQNLPAGSSSNVRHSANVPDSPSTTAAKGRFSVDPFHAKSDAEIVQVLVETMEDFGSALQGRSFFFDKKSSVKIEQLEEMSKDPDEIGGYGETIRDPVTGLPRKRYTEHQVYLAKNIVERPKLLDTLDSAINRGSGIFGNSDQKGWLSQKSLERWLENDRVQKTG</sequence>
<gene>
    <name evidence="2" type="ORF">GIR22_07215</name>
</gene>
<evidence type="ECO:0000313" key="2">
    <source>
        <dbReference type="EMBL" id="MTD18938.1"/>
    </source>
</evidence>
<keyword evidence="3" id="KW-1185">Reference proteome</keyword>
<dbReference type="RefSeq" id="WP_154742661.1">
    <property type="nucleotide sequence ID" value="NZ_JBHSTG010000052.1"/>
</dbReference>
<feature type="compositionally biased region" description="Polar residues" evidence="1">
    <location>
        <begin position="21"/>
        <end position="36"/>
    </location>
</feature>
<feature type="region of interest" description="Disordered" evidence="1">
    <location>
        <begin position="1"/>
        <end position="44"/>
    </location>
</feature>
<proteinExistence type="predicted"/>
<organism evidence="2 3">
    <name type="scientific">Pseudomonas karstica</name>
    <dbReference type="NCBI Taxonomy" id="1055468"/>
    <lineage>
        <taxon>Bacteria</taxon>
        <taxon>Pseudomonadati</taxon>
        <taxon>Pseudomonadota</taxon>
        <taxon>Gammaproteobacteria</taxon>
        <taxon>Pseudomonadales</taxon>
        <taxon>Pseudomonadaceae</taxon>
        <taxon>Pseudomonas</taxon>
    </lineage>
</organism>
<evidence type="ECO:0000256" key="1">
    <source>
        <dbReference type="SAM" id="MobiDB-lite"/>
    </source>
</evidence>
<feature type="region of interest" description="Disordered" evidence="1">
    <location>
        <begin position="73"/>
        <end position="96"/>
    </location>
</feature>
<dbReference type="AlphaFoldDB" id="A0A7X2RQ41"/>
<comment type="caution">
    <text evidence="2">The sequence shown here is derived from an EMBL/GenBank/DDBJ whole genome shotgun (WGS) entry which is preliminary data.</text>
</comment>
<dbReference type="EMBL" id="WLYI01000007">
    <property type="protein sequence ID" value="MTD18938.1"/>
    <property type="molecule type" value="Genomic_DNA"/>
</dbReference>
<reference evidence="2 3" key="1">
    <citation type="submission" date="2019-11" db="EMBL/GenBank/DDBJ databases">
        <title>Pseudmonas karstica sp. nov. and Pseudomonas spelaei sp. nov. from caves.</title>
        <authorList>
            <person name="Zeman M."/>
        </authorList>
    </citation>
    <scope>NUCLEOTIDE SEQUENCE [LARGE SCALE GENOMIC DNA]</scope>
    <source>
        <strain evidence="2 3">CCM 7891</strain>
    </source>
</reference>
<dbReference type="Proteomes" id="UP000431485">
    <property type="component" value="Unassembled WGS sequence"/>
</dbReference>
<name>A0A7X2RQ41_9PSED</name>
<dbReference type="OrthoDB" id="7019556at2"/>
<evidence type="ECO:0008006" key="4">
    <source>
        <dbReference type="Google" id="ProtNLM"/>
    </source>
</evidence>
<evidence type="ECO:0000313" key="3">
    <source>
        <dbReference type="Proteomes" id="UP000431485"/>
    </source>
</evidence>
<feature type="compositionally biased region" description="Polar residues" evidence="1">
    <location>
        <begin position="75"/>
        <end position="96"/>
    </location>
</feature>